<evidence type="ECO:0000256" key="3">
    <source>
        <dbReference type="SAM" id="MobiDB-lite"/>
    </source>
</evidence>
<feature type="region of interest" description="Disordered" evidence="3">
    <location>
        <begin position="98"/>
        <end position="134"/>
    </location>
</feature>
<evidence type="ECO:0000313" key="5">
    <source>
        <dbReference type="Proteomes" id="UP001140949"/>
    </source>
</evidence>
<dbReference type="GO" id="GO:0051301">
    <property type="term" value="P:cell division"/>
    <property type="evidence" value="ECO:0007669"/>
    <property type="project" value="UniProtKB-KW"/>
</dbReference>
<proteinExistence type="predicted"/>
<keyword evidence="5" id="KW-1185">Reference proteome</keyword>
<dbReference type="PANTHER" id="PTHR15615:SF121">
    <property type="entry name" value="CYCLIN-U1-1"/>
    <property type="match status" value="1"/>
</dbReference>
<reference evidence="4" key="2">
    <citation type="submission" date="2023-04" db="EMBL/GenBank/DDBJ databases">
        <authorList>
            <person name="Bruccoleri R.E."/>
            <person name="Oakeley E.J."/>
            <person name="Faust A.-M."/>
            <person name="Dessus-Babus S."/>
            <person name="Altorfer M."/>
            <person name="Burckhardt D."/>
            <person name="Oertli M."/>
            <person name="Naumann U."/>
            <person name="Petersen F."/>
            <person name="Wong J."/>
        </authorList>
    </citation>
    <scope>NUCLEOTIDE SEQUENCE</scope>
    <source>
        <strain evidence="4">GSM-AAB239-AS_SAM_17_03QT</strain>
        <tissue evidence="4">Leaf</tissue>
    </source>
</reference>
<name>A0AAX6H1D5_IRIPA</name>
<evidence type="ECO:0000313" key="4">
    <source>
        <dbReference type="EMBL" id="KAJ6834840.1"/>
    </source>
</evidence>
<dbReference type="InterPro" id="IPR013922">
    <property type="entry name" value="Cyclin_PHO80-like"/>
</dbReference>
<keyword evidence="1" id="KW-0132">Cell division</keyword>
<organism evidence="4 5">
    <name type="scientific">Iris pallida</name>
    <name type="common">Sweet iris</name>
    <dbReference type="NCBI Taxonomy" id="29817"/>
    <lineage>
        <taxon>Eukaryota</taxon>
        <taxon>Viridiplantae</taxon>
        <taxon>Streptophyta</taxon>
        <taxon>Embryophyta</taxon>
        <taxon>Tracheophyta</taxon>
        <taxon>Spermatophyta</taxon>
        <taxon>Magnoliopsida</taxon>
        <taxon>Liliopsida</taxon>
        <taxon>Asparagales</taxon>
        <taxon>Iridaceae</taxon>
        <taxon>Iridoideae</taxon>
        <taxon>Irideae</taxon>
        <taxon>Iris</taxon>
    </lineage>
</organism>
<dbReference type="GO" id="GO:0019901">
    <property type="term" value="F:protein kinase binding"/>
    <property type="evidence" value="ECO:0007669"/>
    <property type="project" value="InterPro"/>
</dbReference>
<dbReference type="Pfam" id="PF08613">
    <property type="entry name" value="Cyclin"/>
    <property type="match status" value="1"/>
</dbReference>
<keyword evidence="2" id="KW-0131">Cell cycle</keyword>
<sequence>MEGTDDESSRPAPRVLSMVAHVLEEAGVAERAGGGGGGVPAGGGGGGWRGFCGSRAPSIGIGSYLERIHRLAGCSPSCFVVGFAFIDRAAHRRPGSMVASLNVHPPHPHQRPRRVQGPRRHAPKQCVLRKSWRS</sequence>
<evidence type="ECO:0000256" key="1">
    <source>
        <dbReference type="ARBA" id="ARBA00022618"/>
    </source>
</evidence>
<evidence type="ECO:0000256" key="2">
    <source>
        <dbReference type="ARBA" id="ARBA00023306"/>
    </source>
</evidence>
<dbReference type="EMBL" id="JANAVB010013861">
    <property type="protein sequence ID" value="KAJ6834840.1"/>
    <property type="molecule type" value="Genomic_DNA"/>
</dbReference>
<dbReference type="Proteomes" id="UP001140949">
    <property type="component" value="Unassembled WGS sequence"/>
</dbReference>
<feature type="compositionally biased region" description="Basic residues" evidence="3">
    <location>
        <begin position="106"/>
        <end position="123"/>
    </location>
</feature>
<dbReference type="PANTHER" id="PTHR15615">
    <property type="match status" value="1"/>
</dbReference>
<dbReference type="Gene3D" id="1.10.472.10">
    <property type="entry name" value="Cyclin-like"/>
    <property type="match status" value="1"/>
</dbReference>
<comment type="caution">
    <text evidence="4">The sequence shown here is derived from an EMBL/GenBank/DDBJ whole genome shotgun (WGS) entry which is preliminary data.</text>
</comment>
<gene>
    <name evidence="4" type="ORF">M6B38_332885</name>
</gene>
<reference evidence="4" key="1">
    <citation type="journal article" date="2023" name="GigaByte">
        <title>Genome assembly of the bearded iris, Iris pallida Lam.</title>
        <authorList>
            <person name="Bruccoleri R.E."/>
            <person name="Oakeley E.J."/>
            <person name="Faust A.M.E."/>
            <person name="Altorfer M."/>
            <person name="Dessus-Babus S."/>
            <person name="Burckhardt D."/>
            <person name="Oertli M."/>
            <person name="Naumann U."/>
            <person name="Petersen F."/>
            <person name="Wong J."/>
        </authorList>
    </citation>
    <scope>NUCLEOTIDE SEQUENCE</scope>
    <source>
        <strain evidence="4">GSM-AAB239-AS_SAM_17_03QT</strain>
    </source>
</reference>
<protein>
    <submittedName>
        <fullName evidence="4">Cyclin-P1-1</fullName>
    </submittedName>
</protein>
<dbReference type="AlphaFoldDB" id="A0AAX6H1D5"/>
<accession>A0AAX6H1D5</accession>